<comment type="caution">
    <text evidence="2">The sequence shown here is derived from an EMBL/GenBank/DDBJ whole genome shotgun (WGS) entry which is preliminary data.</text>
</comment>
<keyword evidence="1" id="KW-0472">Membrane</keyword>
<protein>
    <submittedName>
        <fullName evidence="2">Glycosyltransferase involved in cell wall bisynthesis</fullName>
    </submittedName>
</protein>
<dbReference type="CDD" id="cd03801">
    <property type="entry name" value="GT4_PimA-like"/>
    <property type="match status" value="1"/>
</dbReference>
<sequence length="371" mass="42387">MPSCILTCYYRPKPGGFCKRLFRGINALLDRGHTVHYLAVVSFPIEHPNCHFHRFPWPETKTSGYVFWAVFHLIAPLFLIFIGVKYRVKHLFAFGYTYSLLLQPVRLIKDLPLTLFLRGDTLKKYQTTGKSRSLIRLELFFEGVGIAGTVMYGVSKSLINRINDRHLFFRATKCGILRNDIPSCYTVVYRNASFHFPLRTACVGMIDPGKNQCFLLNVFKKMRAGQILLYLYGTGPDEKILRDLVEQENISNRVLFKGWVQSEQIWPEIDLLLMPSLHEGAPNAVLEALATETPVIASDIPEHREILPQASLLPLSDEKAWKEKLEAIVDNPESQLHQIAEEQKFAGKHLRFDWDNTIVRCIVDASPADPA</sequence>
<evidence type="ECO:0000313" key="2">
    <source>
        <dbReference type="EMBL" id="RWX46333.1"/>
    </source>
</evidence>
<feature type="transmembrane region" description="Helical" evidence="1">
    <location>
        <begin position="134"/>
        <end position="154"/>
    </location>
</feature>
<name>A0A444IZT1_9BACT</name>
<dbReference type="Gene3D" id="3.40.50.2000">
    <property type="entry name" value="Glycogen Phosphorylase B"/>
    <property type="match status" value="2"/>
</dbReference>
<dbReference type="PANTHER" id="PTHR12526">
    <property type="entry name" value="GLYCOSYLTRANSFERASE"/>
    <property type="match status" value="1"/>
</dbReference>
<evidence type="ECO:0000313" key="3">
    <source>
        <dbReference type="Proteomes" id="UP000287853"/>
    </source>
</evidence>
<dbReference type="Proteomes" id="UP000287853">
    <property type="component" value="Unassembled WGS sequence"/>
</dbReference>
<keyword evidence="1" id="KW-1133">Transmembrane helix</keyword>
<evidence type="ECO:0000256" key="1">
    <source>
        <dbReference type="SAM" id="Phobius"/>
    </source>
</evidence>
<dbReference type="SUPFAM" id="SSF53756">
    <property type="entry name" value="UDP-Glycosyltransferase/glycogen phosphorylase"/>
    <property type="match status" value="1"/>
</dbReference>
<accession>A0A444IZT1</accession>
<gene>
    <name evidence="2" type="ORF">H206_01411</name>
</gene>
<keyword evidence="1" id="KW-0812">Transmembrane</keyword>
<keyword evidence="2" id="KW-0808">Transferase</keyword>
<dbReference type="AlphaFoldDB" id="A0A444IZT1"/>
<dbReference type="EMBL" id="MTKO01000066">
    <property type="protein sequence ID" value="RWX46333.1"/>
    <property type="molecule type" value="Genomic_DNA"/>
</dbReference>
<dbReference type="GO" id="GO:0016740">
    <property type="term" value="F:transferase activity"/>
    <property type="evidence" value="ECO:0007669"/>
    <property type="project" value="UniProtKB-KW"/>
</dbReference>
<feature type="transmembrane region" description="Helical" evidence="1">
    <location>
        <begin position="65"/>
        <end position="84"/>
    </location>
</feature>
<keyword evidence="3" id="KW-1185">Reference proteome</keyword>
<dbReference type="Pfam" id="PF13692">
    <property type="entry name" value="Glyco_trans_1_4"/>
    <property type="match status" value="1"/>
</dbReference>
<organism evidence="2 3">
    <name type="scientific">Candidatus Electrothrix aarhusensis</name>
    <dbReference type="NCBI Taxonomy" id="1859131"/>
    <lineage>
        <taxon>Bacteria</taxon>
        <taxon>Pseudomonadati</taxon>
        <taxon>Thermodesulfobacteriota</taxon>
        <taxon>Desulfobulbia</taxon>
        <taxon>Desulfobulbales</taxon>
        <taxon>Desulfobulbaceae</taxon>
        <taxon>Candidatus Electrothrix</taxon>
    </lineage>
</organism>
<proteinExistence type="predicted"/>
<reference evidence="2 3" key="1">
    <citation type="submission" date="2017-01" db="EMBL/GenBank/DDBJ databases">
        <title>The cable genome- insights into the physiology and evolution of filamentous bacteria capable of sulfide oxidation via long distance electron transfer.</title>
        <authorList>
            <person name="Schreiber L."/>
            <person name="Bjerg J.T."/>
            <person name="Boggild A."/>
            <person name="Van De Vossenberg J."/>
            <person name="Meysman F."/>
            <person name="Nielsen L.P."/>
            <person name="Schramm A."/>
            <person name="Kjeldsen K.U."/>
        </authorList>
    </citation>
    <scope>NUCLEOTIDE SEQUENCE [LARGE SCALE GENOMIC DNA]</scope>
    <source>
        <strain evidence="2">MCF</strain>
    </source>
</reference>